<accession>A0ABV8ADE3</accession>
<evidence type="ECO:0000313" key="2">
    <source>
        <dbReference type="Proteomes" id="UP001595748"/>
    </source>
</evidence>
<reference evidence="2" key="1">
    <citation type="journal article" date="2019" name="Int. J. Syst. Evol. Microbiol.">
        <title>The Global Catalogue of Microorganisms (GCM) 10K type strain sequencing project: providing services to taxonomists for standard genome sequencing and annotation.</title>
        <authorList>
            <consortium name="The Broad Institute Genomics Platform"/>
            <consortium name="The Broad Institute Genome Sequencing Center for Infectious Disease"/>
            <person name="Wu L."/>
            <person name="Ma J."/>
        </authorList>
    </citation>
    <scope>NUCLEOTIDE SEQUENCE [LARGE SCALE GENOMIC DNA]</scope>
    <source>
        <strain evidence="2">CCTCC AB 2013263</strain>
    </source>
</reference>
<comment type="caution">
    <text evidence="1">The sequence shown here is derived from an EMBL/GenBank/DDBJ whole genome shotgun (WGS) entry which is preliminary data.</text>
</comment>
<dbReference type="Proteomes" id="UP001595748">
    <property type="component" value="Unassembled WGS sequence"/>
</dbReference>
<sequence>MQPSELSPVEIADLINKAFLHDRGDADENITDDERTALADYLGCNEEARQEVLAAWRELLSEEPEIDVNDAEYWLDVEFASPCPE</sequence>
<evidence type="ECO:0000313" key="1">
    <source>
        <dbReference type="EMBL" id="MFC3862210.1"/>
    </source>
</evidence>
<proteinExistence type="predicted"/>
<name>A0ABV8ADE3_9DEIO</name>
<organism evidence="1 2">
    <name type="scientific">Deinococcus antarcticus</name>
    <dbReference type="NCBI Taxonomy" id="1298767"/>
    <lineage>
        <taxon>Bacteria</taxon>
        <taxon>Thermotogati</taxon>
        <taxon>Deinococcota</taxon>
        <taxon>Deinococci</taxon>
        <taxon>Deinococcales</taxon>
        <taxon>Deinococcaceae</taxon>
        <taxon>Deinococcus</taxon>
    </lineage>
</organism>
<dbReference type="RefSeq" id="WP_380079863.1">
    <property type="nucleotide sequence ID" value="NZ_JBHRZF010000180.1"/>
</dbReference>
<dbReference type="EMBL" id="JBHRZF010000180">
    <property type="protein sequence ID" value="MFC3862210.1"/>
    <property type="molecule type" value="Genomic_DNA"/>
</dbReference>
<protein>
    <submittedName>
        <fullName evidence="1">Uncharacterized protein</fullName>
    </submittedName>
</protein>
<keyword evidence="2" id="KW-1185">Reference proteome</keyword>
<gene>
    <name evidence="1" type="ORF">ACFOPQ_15705</name>
</gene>